<reference evidence="4" key="1">
    <citation type="journal article" date="2019" name="Int. J. Syst. Evol. Microbiol.">
        <title>The Global Catalogue of Microorganisms (GCM) 10K type strain sequencing project: providing services to taxonomists for standard genome sequencing and annotation.</title>
        <authorList>
            <consortium name="The Broad Institute Genomics Platform"/>
            <consortium name="The Broad Institute Genome Sequencing Center for Infectious Disease"/>
            <person name="Wu L."/>
            <person name="Ma J."/>
        </authorList>
    </citation>
    <scope>NUCLEOTIDE SEQUENCE [LARGE SCALE GENOMIC DNA]</scope>
    <source>
        <strain evidence="4">JCM 31696</strain>
    </source>
</reference>
<evidence type="ECO:0000259" key="2">
    <source>
        <dbReference type="Pfam" id="PF14280"/>
    </source>
</evidence>
<proteinExistence type="predicted"/>
<name>A0ABW3CRJ1_9ACTN</name>
<keyword evidence="4" id="KW-1185">Reference proteome</keyword>
<evidence type="ECO:0000313" key="4">
    <source>
        <dbReference type="Proteomes" id="UP001597083"/>
    </source>
</evidence>
<dbReference type="EMBL" id="JBHTIR010004378">
    <property type="protein sequence ID" value="MFD0857181.1"/>
    <property type="molecule type" value="Genomic_DNA"/>
</dbReference>
<feature type="domain" description="DUF4365" evidence="2">
    <location>
        <begin position="17"/>
        <end position="149"/>
    </location>
</feature>
<sequence>MPARRKKKVAPQTIIGEGGVALIAQRVNEMGFLYHDRRVDHGIDGEIELVGPGGEALNQVVMVQSKASNRAHAYETDDGFQWTADPADLDYWLSGNAPVIVVLSRPKTKEAWWFDVRAEFGDPRRRAERTVKINKNTQAFDASAASEIFRLGSPRDSGLFLASPPKKERLTSNLLTIDSWPEMLSIAPATVDSYKEAWEKVKAVEGHLADGWILHDGMLISFGDLRTDPLRQLCDGGIERLDSSEWALSDDEDTTNRFANLLRSTLLTDRFRDLQWHPSRDHLHFRPTRNLRARKEGRGQGRRGRTVFGPHFSKTDKTRVIYYHHAALKPRFRRLGDAWYCQLGIDYCFTHDGRNESSFADGLLAGIKRLDRHPAVHGWTHMWERYLQGDLLTANTMLTFGSLLTFEVDRGIDDNWWGPAPTQASADDDALIRPDPKLEQHLQDAEVDHDDLLALLDEPLVPPESAPARRRPSTRRR</sequence>
<dbReference type="Pfam" id="PF14280">
    <property type="entry name" value="DUF4365"/>
    <property type="match status" value="1"/>
</dbReference>
<accession>A0ABW3CRJ1</accession>
<dbReference type="Proteomes" id="UP001597083">
    <property type="component" value="Unassembled WGS sequence"/>
</dbReference>
<organism evidence="3 4">
    <name type="scientific">Actinomadura adrarensis</name>
    <dbReference type="NCBI Taxonomy" id="1819600"/>
    <lineage>
        <taxon>Bacteria</taxon>
        <taxon>Bacillati</taxon>
        <taxon>Actinomycetota</taxon>
        <taxon>Actinomycetes</taxon>
        <taxon>Streptosporangiales</taxon>
        <taxon>Thermomonosporaceae</taxon>
        <taxon>Actinomadura</taxon>
    </lineage>
</organism>
<protein>
    <submittedName>
        <fullName evidence="3">DUF4365 domain-containing protein</fullName>
    </submittedName>
</protein>
<evidence type="ECO:0000313" key="3">
    <source>
        <dbReference type="EMBL" id="MFD0857181.1"/>
    </source>
</evidence>
<feature type="region of interest" description="Disordered" evidence="1">
    <location>
        <begin position="453"/>
        <end position="477"/>
    </location>
</feature>
<dbReference type="InterPro" id="IPR025375">
    <property type="entry name" value="DUF4365"/>
</dbReference>
<gene>
    <name evidence="3" type="ORF">ACFQ07_33570</name>
</gene>
<evidence type="ECO:0000256" key="1">
    <source>
        <dbReference type="SAM" id="MobiDB-lite"/>
    </source>
</evidence>
<comment type="caution">
    <text evidence="3">The sequence shown here is derived from an EMBL/GenBank/DDBJ whole genome shotgun (WGS) entry which is preliminary data.</text>
</comment>
<feature type="compositionally biased region" description="Basic residues" evidence="1">
    <location>
        <begin position="468"/>
        <end position="477"/>
    </location>
</feature>